<evidence type="ECO:0000256" key="3">
    <source>
        <dbReference type="ARBA" id="ARBA00013192"/>
    </source>
</evidence>
<proteinExistence type="inferred from homology"/>
<dbReference type="HAMAP" id="MF_01255">
    <property type="entry name" value="Ectoine_synth"/>
    <property type="match status" value="1"/>
</dbReference>
<evidence type="ECO:0000256" key="4">
    <source>
        <dbReference type="ARBA" id="ARBA00019707"/>
    </source>
</evidence>
<dbReference type="InterPro" id="IPR010462">
    <property type="entry name" value="Ectoine_synth"/>
</dbReference>
<dbReference type="Proteomes" id="UP001501459">
    <property type="component" value="Unassembled WGS sequence"/>
</dbReference>
<name>A0ABN0ZC54_9BACI</name>
<reference evidence="9 10" key="1">
    <citation type="journal article" date="2019" name="Int. J. Syst. Evol. Microbiol.">
        <title>The Global Catalogue of Microorganisms (GCM) 10K type strain sequencing project: providing services to taxonomists for standard genome sequencing and annotation.</title>
        <authorList>
            <consortium name="The Broad Institute Genomics Platform"/>
            <consortium name="The Broad Institute Genome Sequencing Center for Infectious Disease"/>
            <person name="Wu L."/>
            <person name="Ma J."/>
        </authorList>
    </citation>
    <scope>NUCLEOTIDE SEQUENCE [LARGE SCALE GENOMIC DNA]</scope>
    <source>
        <strain evidence="9 10">JCM 12149</strain>
    </source>
</reference>
<comment type="similarity">
    <text evidence="2 8">Belongs to the ectoine synthase family.</text>
</comment>
<comment type="catalytic activity">
    <reaction evidence="7 8">
        <text>(2S)-4-acetamido-2-aminobutanoate = L-ectoine + H2O</text>
        <dbReference type="Rhea" id="RHEA:17281"/>
        <dbReference type="ChEBI" id="CHEBI:15377"/>
        <dbReference type="ChEBI" id="CHEBI:58515"/>
        <dbReference type="ChEBI" id="CHEBI:58929"/>
        <dbReference type="EC" id="4.2.1.108"/>
    </reaction>
</comment>
<accession>A0ABN0ZC54</accession>
<evidence type="ECO:0000256" key="1">
    <source>
        <dbReference type="ARBA" id="ARBA00005181"/>
    </source>
</evidence>
<dbReference type="InterPro" id="IPR014710">
    <property type="entry name" value="RmlC-like_jellyroll"/>
</dbReference>
<dbReference type="EMBL" id="BAAADM010000052">
    <property type="protein sequence ID" value="GAA0442047.1"/>
    <property type="molecule type" value="Genomic_DNA"/>
</dbReference>
<dbReference type="RefSeq" id="WP_343752604.1">
    <property type="nucleotide sequence ID" value="NZ_BAAADM010000052.1"/>
</dbReference>
<dbReference type="NCBIfam" id="NF009806">
    <property type="entry name" value="PRK13290.1"/>
    <property type="match status" value="1"/>
</dbReference>
<protein>
    <recommendedName>
        <fullName evidence="4 8">L-ectoine synthase</fullName>
        <ecNumber evidence="3 8">4.2.1.108</ecNumber>
    </recommendedName>
    <alternativeName>
        <fullName evidence="6 8">N-acetyldiaminobutyrate dehydratase</fullName>
    </alternativeName>
</protein>
<keyword evidence="5 8" id="KW-0456">Lyase</keyword>
<dbReference type="PANTHER" id="PTHR39289">
    <property type="match status" value="1"/>
</dbReference>
<evidence type="ECO:0000313" key="9">
    <source>
        <dbReference type="EMBL" id="GAA0442047.1"/>
    </source>
</evidence>
<evidence type="ECO:0000313" key="10">
    <source>
        <dbReference type="Proteomes" id="UP001501459"/>
    </source>
</evidence>
<evidence type="ECO:0000256" key="6">
    <source>
        <dbReference type="ARBA" id="ARBA00033271"/>
    </source>
</evidence>
<comment type="pathway">
    <text evidence="1 8">Amine and polyamine biosynthesis; ectoine biosynthesis; L-ectoine from L-aspartate 4-semialdehyde: step 3/3.</text>
</comment>
<sequence length="133" mass="15417">MIVKKLKDILDTKNDIYGYNWNSRRILLKKDGMGYSMADTVVKKGTETFIWYKNHYETCYCIEGEGELELADENGKKTGEIYKIRPETMYALNGNEKHYLRATSEDMRLICVFNPALTGNETHDKDGTYPLLD</sequence>
<comment type="caution">
    <text evidence="9">The sequence shown here is derived from an EMBL/GenBank/DDBJ whole genome shotgun (WGS) entry which is preliminary data.</text>
</comment>
<comment type="function">
    <text evidence="8">Catalyzes the circularization of gamma-N-acetyl-alpha,gamma-diaminobutyric acid (ADABA) to ectoine (1,4,5,6-tetrahydro-2-methyl-4-pyrimidine carboxylic acid), which is an excellent osmoprotectant.</text>
</comment>
<evidence type="ECO:0000256" key="7">
    <source>
        <dbReference type="ARBA" id="ARBA00048714"/>
    </source>
</evidence>
<dbReference type="Gene3D" id="2.60.120.10">
    <property type="entry name" value="Jelly Rolls"/>
    <property type="match status" value="1"/>
</dbReference>
<dbReference type="CDD" id="cd06978">
    <property type="entry name" value="cupin_EctC"/>
    <property type="match status" value="1"/>
</dbReference>
<dbReference type="InterPro" id="IPR011051">
    <property type="entry name" value="RmlC_Cupin_sf"/>
</dbReference>
<evidence type="ECO:0000256" key="8">
    <source>
        <dbReference type="HAMAP-Rule" id="MF_01255"/>
    </source>
</evidence>
<evidence type="ECO:0000256" key="2">
    <source>
        <dbReference type="ARBA" id="ARBA00009637"/>
    </source>
</evidence>
<dbReference type="EC" id="4.2.1.108" evidence="3 8"/>
<dbReference type="SUPFAM" id="SSF51182">
    <property type="entry name" value="RmlC-like cupins"/>
    <property type="match status" value="1"/>
</dbReference>
<keyword evidence="10" id="KW-1185">Reference proteome</keyword>
<dbReference type="PANTHER" id="PTHR39289:SF1">
    <property type="entry name" value="L-ECTOINE SYNTHASE"/>
    <property type="match status" value="1"/>
</dbReference>
<evidence type="ECO:0000256" key="5">
    <source>
        <dbReference type="ARBA" id="ARBA00023239"/>
    </source>
</evidence>
<gene>
    <name evidence="8" type="primary">ectC</name>
    <name evidence="9" type="ORF">GCM10008983_18930</name>
</gene>
<organism evidence="9 10">
    <name type="scientific">Lentibacillus halophilus</name>
    <dbReference type="NCBI Taxonomy" id="295065"/>
    <lineage>
        <taxon>Bacteria</taxon>
        <taxon>Bacillati</taxon>
        <taxon>Bacillota</taxon>
        <taxon>Bacilli</taxon>
        <taxon>Bacillales</taxon>
        <taxon>Bacillaceae</taxon>
        <taxon>Lentibacillus</taxon>
    </lineage>
</organism>
<dbReference type="Pfam" id="PF06339">
    <property type="entry name" value="Ectoine_synth"/>
    <property type="match status" value="1"/>
</dbReference>